<dbReference type="Proteomes" id="UP001516400">
    <property type="component" value="Unassembled WGS sequence"/>
</dbReference>
<keyword evidence="3" id="KW-1185">Reference proteome</keyword>
<protein>
    <submittedName>
        <fullName evidence="2">Uncharacterized protein</fullName>
    </submittedName>
</protein>
<proteinExistence type="predicted"/>
<organism evidence="2 3">
    <name type="scientific">Cryptolaemus montrouzieri</name>
    <dbReference type="NCBI Taxonomy" id="559131"/>
    <lineage>
        <taxon>Eukaryota</taxon>
        <taxon>Metazoa</taxon>
        <taxon>Ecdysozoa</taxon>
        <taxon>Arthropoda</taxon>
        <taxon>Hexapoda</taxon>
        <taxon>Insecta</taxon>
        <taxon>Pterygota</taxon>
        <taxon>Neoptera</taxon>
        <taxon>Endopterygota</taxon>
        <taxon>Coleoptera</taxon>
        <taxon>Polyphaga</taxon>
        <taxon>Cucujiformia</taxon>
        <taxon>Coccinelloidea</taxon>
        <taxon>Coccinellidae</taxon>
        <taxon>Scymninae</taxon>
        <taxon>Scymnini</taxon>
        <taxon>Cryptolaemus</taxon>
    </lineage>
</organism>
<gene>
    <name evidence="2" type="ORF">HHI36_022970</name>
</gene>
<evidence type="ECO:0000256" key="1">
    <source>
        <dbReference type="SAM" id="MobiDB-lite"/>
    </source>
</evidence>
<sequence>MKKLLAEKESQIFKLIRELESEKTTCLKQIQNIADLMNEKKLLNHHIEVMNKELSRLNKMNNPRINSNGMLITLMNHISELEHLLANENINLHEFQNLILKCKGKAKEESMDIAVEKLKFWVNQVSLLVQERDVLKKENEVEYKNIKQLNKKLEIELSMKTAQHKFLCSDHEVLEETHETLKKNYKKVTDQNEIYKNEVENLKTKLSKLLMEHEGTKQKLENLTFEHQNLSKELYNLEKKRHQEREALKAKENMKENSPLVSENRNYYETVKTKDIESSRSKRSHHLSHEENPEMEVLGKKEDKWKQQRTRAYDSRRSIDLNTICSESTVETCRDCESMKHQLQKMKSEISQIKKDESARSSDLETLKVKYEKLKQLCRIRYEEIQTLQSQQALSRV</sequence>
<reference evidence="2 3" key="1">
    <citation type="journal article" date="2021" name="BMC Biol.">
        <title>Horizontally acquired antibacterial genes associated with adaptive radiation of ladybird beetles.</title>
        <authorList>
            <person name="Li H.S."/>
            <person name="Tang X.F."/>
            <person name="Huang Y.H."/>
            <person name="Xu Z.Y."/>
            <person name="Chen M.L."/>
            <person name="Du X.Y."/>
            <person name="Qiu B.Y."/>
            <person name="Chen P.T."/>
            <person name="Zhang W."/>
            <person name="Slipinski A."/>
            <person name="Escalona H.E."/>
            <person name="Waterhouse R.M."/>
            <person name="Zwick A."/>
            <person name="Pang H."/>
        </authorList>
    </citation>
    <scope>NUCLEOTIDE SEQUENCE [LARGE SCALE GENOMIC DNA]</scope>
    <source>
        <strain evidence="2">SYSU2018</strain>
    </source>
</reference>
<evidence type="ECO:0000313" key="2">
    <source>
        <dbReference type="EMBL" id="KAL3289553.1"/>
    </source>
</evidence>
<dbReference type="AlphaFoldDB" id="A0ABD2PFE0"/>
<evidence type="ECO:0000313" key="3">
    <source>
        <dbReference type="Proteomes" id="UP001516400"/>
    </source>
</evidence>
<name>A0ABD2PFE0_9CUCU</name>
<comment type="caution">
    <text evidence="2">The sequence shown here is derived from an EMBL/GenBank/DDBJ whole genome shotgun (WGS) entry which is preliminary data.</text>
</comment>
<feature type="compositionally biased region" description="Basic and acidic residues" evidence="1">
    <location>
        <begin position="287"/>
        <end position="297"/>
    </location>
</feature>
<accession>A0ABD2PFE0</accession>
<feature type="region of interest" description="Disordered" evidence="1">
    <location>
        <begin position="249"/>
        <end position="297"/>
    </location>
</feature>
<dbReference type="EMBL" id="JABFTP020000186">
    <property type="protein sequence ID" value="KAL3289553.1"/>
    <property type="molecule type" value="Genomic_DNA"/>
</dbReference>
<feature type="compositionally biased region" description="Basic and acidic residues" evidence="1">
    <location>
        <begin position="271"/>
        <end position="280"/>
    </location>
</feature>